<dbReference type="AlphaFoldDB" id="A0A7W5AUK7"/>
<sequence>MAKKAWQAPVLETLDVNNTMAGVGTKYIDYIFVDKDFDITDSADPGSVIVAPAPSLPDMS</sequence>
<name>A0A7W5AUK7_9BACL</name>
<dbReference type="InterPro" id="IPR049825">
    <property type="entry name" value="Lasso_PadeA-like"/>
</dbReference>
<dbReference type="EMBL" id="JACHXK010000001">
    <property type="protein sequence ID" value="MBB3108556.1"/>
    <property type="molecule type" value="Genomic_DNA"/>
</dbReference>
<proteinExistence type="predicted"/>
<dbReference type="RefSeq" id="WP_183596740.1">
    <property type="nucleotide sequence ID" value="NZ_JACHXK010000001.1"/>
</dbReference>
<dbReference type="Proteomes" id="UP000570361">
    <property type="component" value="Unassembled WGS sequence"/>
</dbReference>
<evidence type="ECO:0008006" key="3">
    <source>
        <dbReference type="Google" id="ProtNLM"/>
    </source>
</evidence>
<gene>
    <name evidence="1" type="ORF">FHS18_000584</name>
</gene>
<comment type="caution">
    <text evidence="1">The sequence shown here is derived from an EMBL/GenBank/DDBJ whole genome shotgun (WGS) entry which is preliminary data.</text>
</comment>
<dbReference type="NCBIfam" id="NF033524">
    <property type="entry name" value="lasso_PadeA_fam"/>
    <property type="match status" value="1"/>
</dbReference>
<keyword evidence="2" id="KW-1185">Reference proteome</keyword>
<reference evidence="1 2" key="1">
    <citation type="submission" date="2020-08" db="EMBL/GenBank/DDBJ databases">
        <title>Genomic Encyclopedia of Type Strains, Phase III (KMG-III): the genomes of soil and plant-associated and newly described type strains.</title>
        <authorList>
            <person name="Whitman W."/>
        </authorList>
    </citation>
    <scope>NUCLEOTIDE SEQUENCE [LARGE SCALE GENOMIC DNA]</scope>
    <source>
        <strain evidence="1 2">CECT 5862</strain>
    </source>
</reference>
<accession>A0A7W5AUK7</accession>
<evidence type="ECO:0000313" key="1">
    <source>
        <dbReference type="EMBL" id="MBB3108556.1"/>
    </source>
</evidence>
<organism evidence="1 2">
    <name type="scientific">Paenibacillus phyllosphaerae</name>
    <dbReference type="NCBI Taxonomy" id="274593"/>
    <lineage>
        <taxon>Bacteria</taxon>
        <taxon>Bacillati</taxon>
        <taxon>Bacillota</taxon>
        <taxon>Bacilli</taxon>
        <taxon>Bacillales</taxon>
        <taxon>Paenibacillaceae</taxon>
        <taxon>Paenibacillus</taxon>
    </lineage>
</organism>
<evidence type="ECO:0000313" key="2">
    <source>
        <dbReference type="Proteomes" id="UP000570361"/>
    </source>
</evidence>
<protein>
    <recommendedName>
        <fullName evidence="3">Paeninodin family lasso peptide</fullName>
    </recommendedName>
</protein>